<dbReference type="EMBL" id="QZJF01000008">
    <property type="protein sequence ID" value="RJR27633.1"/>
    <property type="molecule type" value="Genomic_DNA"/>
</dbReference>
<proteinExistence type="predicted"/>
<dbReference type="Proteomes" id="UP000265540">
    <property type="component" value="Unassembled WGS sequence"/>
</dbReference>
<dbReference type="InterPro" id="IPR005358">
    <property type="entry name" value="Puta_zinc/iron-chelating_dom"/>
</dbReference>
<dbReference type="Pfam" id="PF03692">
    <property type="entry name" value="CxxCxxCC"/>
    <property type="match status" value="1"/>
</dbReference>
<sequence length="224" mass="25669">MYGNLDSIVRFMGGYAALFTSKDFDFEGRKFSPTPLIISPLLLRTCSCPLFCGACCKPVTLDYLPTETYPQEAQPRGIVVNEIKKIVYSVIQNEKQLFCKNLSTTGQCNIYSTRPLLCRLAPLVGRITKTDIKTVSVTKAGRLRLAITGERKLPCIISEISEANVMHINALLSHLQQWMCYFEIDSKIPRIQELLTYLYDDKKLYKLYIDNEMNYTRTFYGTRK</sequence>
<protein>
    <submittedName>
        <fullName evidence="1">YkgJ family cysteine cluster protein</fullName>
    </submittedName>
</protein>
<gene>
    <name evidence="1" type="ORF">C4561_01650</name>
</gene>
<reference evidence="1 2" key="1">
    <citation type="journal article" date="2017" name="ISME J.">
        <title>Energy and carbon metabolisms in a deep terrestrial subsurface fluid microbial community.</title>
        <authorList>
            <person name="Momper L."/>
            <person name="Jungbluth S.P."/>
            <person name="Lee M.D."/>
            <person name="Amend J.P."/>
        </authorList>
    </citation>
    <scope>NUCLEOTIDE SEQUENCE [LARGE SCALE GENOMIC DNA]</scope>
    <source>
        <strain evidence="1">SURF_46</strain>
    </source>
</reference>
<accession>A0A3A4ZEN6</accession>
<dbReference type="AlphaFoldDB" id="A0A3A4ZEN6"/>
<evidence type="ECO:0000313" key="1">
    <source>
        <dbReference type="EMBL" id="RJR27633.1"/>
    </source>
</evidence>
<comment type="caution">
    <text evidence="1">The sequence shown here is derived from an EMBL/GenBank/DDBJ whole genome shotgun (WGS) entry which is preliminary data.</text>
</comment>
<organism evidence="1 2">
    <name type="scientific">candidate division WWE3 bacterium</name>
    <dbReference type="NCBI Taxonomy" id="2053526"/>
    <lineage>
        <taxon>Bacteria</taxon>
        <taxon>Katanobacteria</taxon>
    </lineage>
</organism>
<evidence type="ECO:0000313" key="2">
    <source>
        <dbReference type="Proteomes" id="UP000265540"/>
    </source>
</evidence>
<name>A0A3A4ZEN6_UNCKA</name>